<comment type="cofactor">
    <cofactor evidence="8">
        <name>Mg(2+)</name>
        <dbReference type="ChEBI" id="CHEBI:18420"/>
    </cofactor>
</comment>
<keyword evidence="7 8" id="KW-0501">Molybdenum cofactor biosynthesis</keyword>
<feature type="binding site" evidence="8">
    <location>
        <position position="97"/>
    </location>
    <ligand>
        <name>Mg(2+)</name>
        <dbReference type="ChEBI" id="CHEBI:18420"/>
    </ligand>
</feature>
<keyword evidence="6 8" id="KW-0342">GTP-binding</keyword>
<comment type="catalytic activity">
    <reaction evidence="8">
        <text>Mo-molybdopterin + GTP + H(+) = Mo-molybdopterin guanine dinucleotide + diphosphate</text>
        <dbReference type="Rhea" id="RHEA:34243"/>
        <dbReference type="ChEBI" id="CHEBI:15378"/>
        <dbReference type="ChEBI" id="CHEBI:33019"/>
        <dbReference type="ChEBI" id="CHEBI:37565"/>
        <dbReference type="ChEBI" id="CHEBI:71302"/>
        <dbReference type="ChEBI" id="CHEBI:71310"/>
        <dbReference type="EC" id="2.7.7.77"/>
    </reaction>
</comment>
<evidence type="ECO:0000256" key="4">
    <source>
        <dbReference type="ARBA" id="ARBA00022741"/>
    </source>
</evidence>
<reference evidence="10" key="1">
    <citation type="journal article" date="2020" name="mSystems">
        <title>Genome- and Community-Level Interaction Insights into Carbon Utilization and Element Cycling Functions of Hydrothermarchaeota in Hydrothermal Sediment.</title>
        <authorList>
            <person name="Zhou Z."/>
            <person name="Liu Y."/>
            <person name="Xu W."/>
            <person name="Pan J."/>
            <person name="Luo Z.H."/>
            <person name="Li M."/>
        </authorList>
    </citation>
    <scope>NUCLEOTIDE SEQUENCE [LARGE SCALE GENOMIC DNA]</scope>
    <source>
        <strain evidence="10">HyVt-577</strain>
    </source>
</reference>
<comment type="function">
    <text evidence="8">Transfers a GMP moiety from GTP to Mo-molybdopterin (Mo-MPT) cofactor (Moco or molybdenum cofactor) to form Mo-molybdopterin guanine dinucleotide (Mo-MGD) cofactor.</text>
</comment>
<feature type="binding site" evidence="8">
    <location>
        <position position="97"/>
    </location>
    <ligand>
        <name>GTP</name>
        <dbReference type="ChEBI" id="CHEBI:37565"/>
    </ligand>
</feature>
<keyword evidence="2 8" id="KW-0808">Transferase</keyword>
<keyword evidence="5 8" id="KW-0460">Magnesium</keyword>
<evidence type="ECO:0000256" key="1">
    <source>
        <dbReference type="ARBA" id="ARBA00022490"/>
    </source>
</evidence>
<keyword evidence="10" id="KW-0548">Nucleotidyltransferase</keyword>
<dbReference type="PANTHER" id="PTHR19136:SF81">
    <property type="entry name" value="MOLYBDENUM COFACTOR GUANYLYLTRANSFERASE"/>
    <property type="match status" value="1"/>
</dbReference>
<evidence type="ECO:0000256" key="7">
    <source>
        <dbReference type="ARBA" id="ARBA00023150"/>
    </source>
</evidence>
<dbReference type="HAMAP" id="MF_00316">
    <property type="entry name" value="MobA"/>
    <property type="match status" value="1"/>
</dbReference>
<feature type="domain" description="MobA-like NTP transferase" evidence="9">
    <location>
        <begin position="8"/>
        <end position="161"/>
    </location>
</feature>
<dbReference type="GO" id="GO:0061603">
    <property type="term" value="F:molybdenum cofactor guanylyltransferase activity"/>
    <property type="evidence" value="ECO:0007669"/>
    <property type="project" value="UniProtKB-EC"/>
</dbReference>
<comment type="subcellular location">
    <subcellularLocation>
        <location evidence="8">Cytoplasm</location>
    </subcellularLocation>
</comment>
<dbReference type="Pfam" id="PF12804">
    <property type="entry name" value="NTP_transf_3"/>
    <property type="match status" value="1"/>
</dbReference>
<feature type="binding site" evidence="8">
    <location>
        <begin position="11"/>
        <end position="13"/>
    </location>
    <ligand>
        <name>GTP</name>
        <dbReference type="ChEBI" id="CHEBI:37565"/>
    </ligand>
</feature>
<feature type="binding site" evidence="8">
    <location>
        <position position="23"/>
    </location>
    <ligand>
        <name>GTP</name>
        <dbReference type="ChEBI" id="CHEBI:37565"/>
    </ligand>
</feature>
<organism evidence="10">
    <name type="scientific">Caldithrix abyssi</name>
    <dbReference type="NCBI Taxonomy" id="187145"/>
    <lineage>
        <taxon>Bacteria</taxon>
        <taxon>Pseudomonadati</taxon>
        <taxon>Calditrichota</taxon>
        <taxon>Calditrichia</taxon>
        <taxon>Calditrichales</taxon>
        <taxon>Calditrichaceae</taxon>
        <taxon>Caldithrix</taxon>
    </lineage>
</organism>
<keyword evidence="3 8" id="KW-0479">Metal-binding</keyword>
<gene>
    <name evidence="8" type="primary">mobA</name>
    <name evidence="10" type="ORF">ENK44_12490</name>
</gene>
<protein>
    <recommendedName>
        <fullName evidence="8">Probable molybdenum cofactor guanylyltransferase</fullName>
        <shortName evidence="8">MoCo guanylyltransferase</shortName>
        <ecNumber evidence="8">2.7.7.77</ecNumber>
    </recommendedName>
    <alternativeName>
        <fullName evidence="8">GTP:molybdopterin guanylyltransferase</fullName>
    </alternativeName>
    <alternativeName>
        <fullName evidence="8">Mo-MPT guanylyltransferase</fullName>
    </alternativeName>
    <alternativeName>
        <fullName evidence="8">Molybdopterin guanylyltransferase</fullName>
    </alternativeName>
    <alternativeName>
        <fullName evidence="8">Molybdopterin-guanine dinucleotide synthase</fullName>
        <shortName evidence="8">MGD synthase</shortName>
    </alternativeName>
</protein>
<comment type="similarity">
    <text evidence="8">Belongs to the MobA family.</text>
</comment>
<dbReference type="EC" id="2.7.7.77" evidence="8"/>
<dbReference type="InterPro" id="IPR013482">
    <property type="entry name" value="Molybde_CF_guanTrfase"/>
</dbReference>
<evidence type="ECO:0000259" key="9">
    <source>
        <dbReference type="Pfam" id="PF12804"/>
    </source>
</evidence>
<dbReference type="InterPro" id="IPR029044">
    <property type="entry name" value="Nucleotide-diphossugar_trans"/>
</dbReference>
<comment type="caution">
    <text evidence="8">Lacks conserved residue(s) required for the propagation of feature annotation.</text>
</comment>
<dbReference type="PANTHER" id="PTHR19136">
    <property type="entry name" value="MOLYBDENUM COFACTOR GUANYLYLTRANSFERASE"/>
    <property type="match status" value="1"/>
</dbReference>
<dbReference type="SUPFAM" id="SSF53448">
    <property type="entry name" value="Nucleotide-diphospho-sugar transferases"/>
    <property type="match status" value="1"/>
</dbReference>
<name>A0A7V4U2A1_CALAY</name>
<keyword evidence="4 8" id="KW-0547">Nucleotide-binding</keyword>
<dbReference type="GO" id="GO:0046872">
    <property type="term" value="F:metal ion binding"/>
    <property type="evidence" value="ECO:0007669"/>
    <property type="project" value="UniProtKB-KW"/>
</dbReference>
<dbReference type="EMBL" id="DRQG01000114">
    <property type="protein sequence ID" value="HGY56519.1"/>
    <property type="molecule type" value="Genomic_DNA"/>
</dbReference>
<proteinExistence type="inferred from homology"/>
<dbReference type="InterPro" id="IPR025877">
    <property type="entry name" value="MobA-like_NTP_Trfase"/>
</dbReference>
<evidence type="ECO:0000256" key="5">
    <source>
        <dbReference type="ARBA" id="ARBA00022842"/>
    </source>
</evidence>
<dbReference type="Proteomes" id="UP000885779">
    <property type="component" value="Unassembled WGS sequence"/>
</dbReference>
<evidence type="ECO:0000256" key="8">
    <source>
        <dbReference type="HAMAP-Rule" id="MF_00316"/>
    </source>
</evidence>
<feature type="binding site" evidence="8">
    <location>
        <position position="68"/>
    </location>
    <ligand>
        <name>GTP</name>
        <dbReference type="ChEBI" id="CHEBI:37565"/>
    </ligand>
</feature>
<evidence type="ECO:0000256" key="3">
    <source>
        <dbReference type="ARBA" id="ARBA00022723"/>
    </source>
</evidence>
<comment type="caution">
    <text evidence="10">The sequence shown here is derived from an EMBL/GenBank/DDBJ whole genome shotgun (WGS) entry which is preliminary data.</text>
</comment>
<accession>A0A7V4U2A1</accession>
<dbReference type="GO" id="GO:0005737">
    <property type="term" value="C:cytoplasm"/>
    <property type="evidence" value="ECO:0007669"/>
    <property type="project" value="UniProtKB-SubCell"/>
</dbReference>
<dbReference type="AlphaFoldDB" id="A0A7V4U2A1"/>
<evidence type="ECO:0000256" key="6">
    <source>
        <dbReference type="ARBA" id="ARBA00023134"/>
    </source>
</evidence>
<dbReference type="CDD" id="cd02503">
    <property type="entry name" value="MobA"/>
    <property type="match status" value="1"/>
</dbReference>
<comment type="domain">
    <text evidence="8">The N-terminal domain determines nucleotide recognition and specific binding, while the C-terminal domain determines the specific binding to the target protein.</text>
</comment>
<sequence length="193" mass="21686">MINEALSAAIIGGGKSKRFGEPKALADFRGKPLIRHAVELARRIAPRVFLINGQTVAFEEIGIPVISDLIPDLGPIGGLFTALTKSPTPFMAVLPVDTPLLNEEVYRLLFRQMEPDRPVVAMSHKGLEPLISIWPITVLPRLKDQIERMDYSLRSILRQEEAVVVNFSEKMHPYNPDVFLNINYKKDLLSYNP</sequence>
<dbReference type="Gene3D" id="3.90.550.10">
    <property type="entry name" value="Spore Coat Polysaccharide Biosynthesis Protein SpsA, Chain A"/>
    <property type="match status" value="1"/>
</dbReference>
<evidence type="ECO:0000256" key="2">
    <source>
        <dbReference type="ARBA" id="ARBA00022679"/>
    </source>
</evidence>
<keyword evidence="1 8" id="KW-0963">Cytoplasm</keyword>
<dbReference type="GO" id="GO:0006777">
    <property type="term" value="P:Mo-molybdopterin cofactor biosynthetic process"/>
    <property type="evidence" value="ECO:0007669"/>
    <property type="project" value="UniProtKB-KW"/>
</dbReference>
<evidence type="ECO:0000313" key="10">
    <source>
        <dbReference type="EMBL" id="HGY56519.1"/>
    </source>
</evidence>
<dbReference type="GO" id="GO:0005525">
    <property type="term" value="F:GTP binding"/>
    <property type="evidence" value="ECO:0007669"/>
    <property type="project" value="UniProtKB-UniRule"/>
</dbReference>